<dbReference type="RefSeq" id="WP_055145416.1">
    <property type="nucleotide sequence ID" value="NZ_JXSZ01000006.1"/>
</dbReference>
<comment type="caution">
    <text evidence="2">The sequence shown here is derived from an EMBL/GenBank/DDBJ whole genome shotgun (WGS) entry which is preliminary data.</text>
</comment>
<evidence type="ECO:0000313" key="3">
    <source>
        <dbReference type="Proteomes" id="UP000050454"/>
    </source>
</evidence>
<dbReference type="AlphaFoldDB" id="A0A0P7BU76"/>
<feature type="domain" description="DinB-like" evidence="1">
    <location>
        <begin position="12"/>
        <end position="150"/>
    </location>
</feature>
<evidence type="ECO:0000313" key="2">
    <source>
        <dbReference type="EMBL" id="KPM48255.1"/>
    </source>
</evidence>
<dbReference type="InterPro" id="IPR034660">
    <property type="entry name" value="DinB/YfiT-like"/>
</dbReference>
<dbReference type="SUPFAM" id="SSF109854">
    <property type="entry name" value="DinB/YfiT-like putative metalloenzymes"/>
    <property type="match status" value="1"/>
</dbReference>
<keyword evidence="3" id="KW-1185">Reference proteome</keyword>
<proteinExistence type="predicted"/>
<sequence>MNFDLQKTVEILERTPQTLQTLLGGISEDWTHSNEGESTWSAKEIISHLILGEKTDWIPRLKIIFSDRPDKTFEPFDMEAHLDYAKTYSLESLLAEFQSLRSQNIETLKSLKITEENLDQIGIHPALGKATARELLATWTVHDLGHISQIGRVMAKQYRTEVGPWTAYAGILKK</sequence>
<dbReference type="EMBL" id="LGTQ01000006">
    <property type="protein sequence ID" value="KPM48255.1"/>
    <property type="molecule type" value="Genomic_DNA"/>
</dbReference>
<accession>A0A0P7BU76</accession>
<gene>
    <name evidence="2" type="ORF">AFM12_06235</name>
</gene>
<dbReference type="STRING" id="1605367.AFM12_06235"/>
<dbReference type="Gene3D" id="1.20.120.450">
    <property type="entry name" value="dinb family like domain"/>
    <property type="match status" value="1"/>
</dbReference>
<dbReference type="OrthoDB" id="1434917at2"/>
<dbReference type="Proteomes" id="UP000050454">
    <property type="component" value="Unassembled WGS sequence"/>
</dbReference>
<dbReference type="InterPro" id="IPR024775">
    <property type="entry name" value="DinB-like"/>
</dbReference>
<dbReference type="Pfam" id="PF12867">
    <property type="entry name" value="DinB_2"/>
    <property type="match status" value="1"/>
</dbReference>
<organism evidence="2 3">
    <name type="scientific">Jiulongibacter sediminis</name>
    <dbReference type="NCBI Taxonomy" id="1605367"/>
    <lineage>
        <taxon>Bacteria</taxon>
        <taxon>Pseudomonadati</taxon>
        <taxon>Bacteroidota</taxon>
        <taxon>Cytophagia</taxon>
        <taxon>Cytophagales</taxon>
        <taxon>Leadbetterellaceae</taxon>
        <taxon>Jiulongibacter</taxon>
    </lineage>
</organism>
<protein>
    <recommendedName>
        <fullName evidence="1">DinB-like domain-containing protein</fullName>
    </recommendedName>
</protein>
<name>A0A0P7BU76_9BACT</name>
<reference evidence="2 3" key="1">
    <citation type="submission" date="2015-07" db="EMBL/GenBank/DDBJ databases">
        <title>The draft genome sequence of Leadbetterella sp. JN14-9.</title>
        <authorList>
            <person name="Liu Y."/>
            <person name="Du J."/>
            <person name="Shao Z."/>
        </authorList>
    </citation>
    <scope>NUCLEOTIDE SEQUENCE [LARGE SCALE GENOMIC DNA]</scope>
    <source>
        <strain evidence="2 3">JN14-9</strain>
    </source>
</reference>
<evidence type="ECO:0000259" key="1">
    <source>
        <dbReference type="Pfam" id="PF12867"/>
    </source>
</evidence>